<reference evidence="4" key="2">
    <citation type="submission" date="2022-11" db="EMBL/GenBank/DDBJ databases">
        <title>Draft genome sequence of Sellimonas catena strain 12EGH17.</title>
        <authorList>
            <person name="Atsushi H."/>
            <person name="Moriya O."/>
            <person name="Mitsuo S."/>
        </authorList>
    </citation>
    <scope>NUCLEOTIDE SEQUENCE</scope>
    <source>
        <strain evidence="4">12EGH17</strain>
    </source>
</reference>
<feature type="transmembrane region" description="Helical" evidence="2">
    <location>
        <begin position="248"/>
        <end position="267"/>
    </location>
</feature>
<comment type="caution">
    <text evidence="4">The sequence shown here is derived from an EMBL/GenBank/DDBJ whole genome shotgun (WGS) entry which is preliminary data.</text>
</comment>
<keyword evidence="2" id="KW-1133">Transmembrane helix</keyword>
<proteinExistence type="predicted"/>
<evidence type="ECO:0000256" key="2">
    <source>
        <dbReference type="SAM" id="Phobius"/>
    </source>
</evidence>
<dbReference type="PANTHER" id="PTHR41259">
    <property type="entry name" value="DOUBLE-STRAND BREAK REPAIR RAD50 ATPASE, PUTATIVE-RELATED"/>
    <property type="match status" value="1"/>
</dbReference>
<accession>A0A9W6C483</accession>
<dbReference type="InterPro" id="IPR038734">
    <property type="entry name" value="YhaN_AAA"/>
</dbReference>
<dbReference type="Gene3D" id="3.40.50.300">
    <property type="entry name" value="P-loop containing nucleotide triphosphate hydrolases"/>
    <property type="match status" value="2"/>
</dbReference>
<keyword evidence="2" id="KW-0472">Membrane</keyword>
<name>A0A9W6C483_9FIRM</name>
<sequence>MKLERLELWSFGKFHNRTIELSDGINLFSAENEAGKSTVYAFIKSMLFDVERGRGRGAAKDEFHQYEPWRNPTQYCGMVRFESGGRHFQLERDFARKGKKTRLFCLDDGEELSEESGDLQALLLDLDAAGFENTVAVGQLKVRPGEELSSALKNYAANYYASGAGNMDLEAALAGLQKRKKEISILLREEARKRLQKREEAERAAEYIAKDLDRIQREAAAGEEEIRRGKRLLDTYEQARGEQKKKKFPLKGAAVWFVVLILLMILLPSSIRYFTAVIWAVAGLLAELWVMRPEPEREQTEEEQAVRRRIDKLKWNREKLRSDRRDRQVEYENLQEMISEACTVSEEEKNLEQKKAALELAAERMQEVSGDVRKETGNRLAKRAAEILGELTDGRYTRIFIEEGLEISIFDGIRKIPIHMMSRGTIEQIYFAVRMAASEILYEEPLPIILDDTFAYYDDKRMEAALRWLAGQKKQVLLFTCQNREKEALDHMHLAYRDGWD</sequence>
<dbReference type="RefSeq" id="WP_191436782.1">
    <property type="nucleotide sequence ID" value="NZ_BSBO01000004.1"/>
</dbReference>
<feature type="coiled-coil region" evidence="1">
    <location>
        <begin position="198"/>
        <end position="232"/>
    </location>
</feature>
<protein>
    <recommendedName>
        <fullName evidence="3">YhaN AAA domain-containing protein</fullName>
    </recommendedName>
</protein>
<gene>
    <name evidence="4" type="ORF">Selli1_05970</name>
    <name evidence="5" type="ORF">Selli2_15250</name>
</gene>
<feature type="coiled-coil region" evidence="1">
    <location>
        <begin position="303"/>
        <end position="371"/>
    </location>
</feature>
<dbReference type="EMBL" id="BSCH01000008">
    <property type="protein sequence ID" value="GLG90098.1"/>
    <property type="molecule type" value="Genomic_DNA"/>
</dbReference>
<dbReference type="PANTHER" id="PTHR41259:SF1">
    <property type="entry name" value="DOUBLE-STRAND BREAK REPAIR RAD50 ATPASE, PUTATIVE-RELATED"/>
    <property type="match status" value="1"/>
</dbReference>
<dbReference type="Proteomes" id="UP001145145">
    <property type="component" value="Unassembled WGS sequence"/>
</dbReference>
<evidence type="ECO:0000313" key="6">
    <source>
        <dbReference type="Proteomes" id="UP001145145"/>
    </source>
</evidence>
<dbReference type="Proteomes" id="UP001145094">
    <property type="component" value="Unassembled WGS sequence"/>
</dbReference>
<evidence type="ECO:0000259" key="3">
    <source>
        <dbReference type="Pfam" id="PF13514"/>
    </source>
</evidence>
<dbReference type="InterPro" id="IPR027417">
    <property type="entry name" value="P-loop_NTPase"/>
</dbReference>
<organism evidence="4 6">
    <name type="scientific">Sellimonas catena</name>
    <dbReference type="NCBI Taxonomy" id="2994035"/>
    <lineage>
        <taxon>Bacteria</taxon>
        <taxon>Bacillati</taxon>
        <taxon>Bacillota</taxon>
        <taxon>Clostridia</taxon>
        <taxon>Lachnospirales</taxon>
        <taxon>Lachnospiraceae</taxon>
        <taxon>Sellimonas</taxon>
    </lineage>
</organism>
<evidence type="ECO:0000256" key="1">
    <source>
        <dbReference type="SAM" id="Coils"/>
    </source>
</evidence>
<reference evidence="5" key="4">
    <citation type="submission" date="2022-11" db="EMBL/GenBank/DDBJ databases">
        <title>Draft genome sequence of Sellimonas catena strain 18CBH55.</title>
        <authorList>
            <person name="Hisatomi A."/>
            <person name="Ohkuma M."/>
            <person name="Sakamoto M."/>
        </authorList>
    </citation>
    <scope>NUCLEOTIDE SEQUENCE</scope>
    <source>
        <strain evidence="5">18CBH55</strain>
    </source>
</reference>
<dbReference type="AlphaFoldDB" id="A0A9W6C483"/>
<dbReference type="EMBL" id="BSBO01000004">
    <property type="protein sequence ID" value="GLG03423.1"/>
    <property type="molecule type" value="Genomic_DNA"/>
</dbReference>
<reference evidence="5" key="3">
    <citation type="submission" date="2022-11" db="EMBL/GenBank/DDBJ databases">
        <title>Draft genome sequence of Sellimonas catena strain 18CBH55.</title>
        <authorList>
            <person name="Atsushi H."/>
            <person name="Moriya O."/>
            <person name="Mitsuo S."/>
        </authorList>
    </citation>
    <scope>NUCLEOTIDE SEQUENCE</scope>
    <source>
        <strain evidence="5">18CBH55</strain>
    </source>
</reference>
<dbReference type="Pfam" id="PF13514">
    <property type="entry name" value="AAA_27"/>
    <property type="match status" value="1"/>
</dbReference>
<keyword evidence="6" id="KW-1185">Reference proteome</keyword>
<evidence type="ECO:0000313" key="5">
    <source>
        <dbReference type="EMBL" id="GLG90098.1"/>
    </source>
</evidence>
<reference evidence="4 6" key="5">
    <citation type="journal article" date="2023" name="Int. J. Syst. Evol. Microbiol.">
        <title>Sellimonas catena sp. nov., isolated from human faeces.</title>
        <authorList>
            <person name="Hisatomi A."/>
            <person name="Ohkuma M."/>
            <person name="Sakamoto M."/>
        </authorList>
    </citation>
    <scope>NUCLEOTIDE SEQUENCE [LARGE SCALE GENOMIC DNA]</scope>
    <source>
        <strain evidence="4 6">12EGH17</strain>
        <strain evidence="5">18CBH55</strain>
    </source>
</reference>
<keyword evidence="1" id="KW-0175">Coiled coil</keyword>
<keyword evidence="2" id="KW-0812">Transmembrane</keyword>
<feature type="domain" description="YhaN AAA" evidence="3">
    <location>
        <begin position="1"/>
        <end position="201"/>
    </location>
</feature>
<evidence type="ECO:0000313" key="4">
    <source>
        <dbReference type="EMBL" id="GLG03423.1"/>
    </source>
</evidence>
<reference evidence="4" key="1">
    <citation type="submission" date="2022-11" db="EMBL/GenBank/DDBJ databases">
        <title>Draft genome sequence of Sellimonas catena strain 12EGH17.</title>
        <authorList>
            <person name="Hisatomi A."/>
            <person name="Ohkuma M."/>
            <person name="Sakamoto M."/>
        </authorList>
    </citation>
    <scope>NUCLEOTIDE SEQUENCE</scope>
    <source>
        <strain evidence="4">12EGH17</strain>
    </source>
</reference>
<dbReference type="SUPFAM" id="SSF52540">
    <property type="entry name" value="P-loop containing nucleoside triphosphate hydrolases"/>
    <property type="match status" value="1"/>
</dbReference>